<dbReference type="CDD" id="cd02440">
    <property type="entry name" value="AdoMet_MTases"/>
    <property type="match status" value="1"/>
</dbReference>
<accession>A0A6J6NJV2</accession>
<dbReference type="PANTHER" id="PTHR42912">
    <property type="entry name" value="METHYLTRANSFERASE"/>
    <property type="match status" value="1"/>
</dbReference>
<proteinExistence type="predicted"/>
<dbReference type="Gene3D" id="3.40.50.150">
    <property type="entry name" value="Vaccinia Virus protein VP39"/>
    <property type="match status" value="1"/>
</dbReference>
<dbReference type="InterPro" id="IPR029063">
    <property type="entry name" value="SAM-dependent_MTases_sf"/>
</dbReference>
<reference evidence="2" key="1">
    <citation type="submission" date="2020-05" db="EMBL/GenBank/DDBJ databases">
        <authorList>
            <person name="Chiriac C."/>
            <person name="Salcher M."/>
            <person name="Ghai R."/>
            <person name="Kavagutti S V."/>
        </authorList>
    </citation>
    <scope>NUCLEOTIDE SEQUENCE</scope>
</reference>
<dbReference type="Pfam" id="PF08241">
    <property type="entry name" value="Methyltransf_11"/>
    <property type="match status" value="1"/>
</dbReference>
<dbReference type="SUPFAM" id="SSF53335">
    <property type="entry name" value="S-adenosyl-L-methionine-dependent methyltransferases"/>
    <property type="match status" value="1"/>
</dbReference>
<name>A0A6J6NJV2_9ZZZZ</name>
<dbReference type="InterPro" id="IPR013216">
    <property type="entry name" value="Methyltransf_11"/>
</dbReference>
<gene>
    <name evidence="2" type="ORF">UFOPK2579_00149</name>
</gene>
<dbReference type="InterPro" id="IPR050508">
    <property type="entry name" value="Methyltransf_Superfamily"/>
</dbReference>
<dbReference type="AlphaFoldDB" id="A0A6J6NJV2"/>
<evidence type="ECO:0000259" key="1">
    <source>
        <dbReference type="Pfam" id="PF08241"/>
    </source>
</evidence>
<organism evidence="2">
    <name type="scientific">freshwater metagenome</name>
    <dbReference type="NCBI Taxonomy" id="449393"/>
    <lineage>
        <taxon>unclassified sequences</taxon>
        <taxon>metagenomes</taxon>
        <taxon>ecological metagenomes</taxon>
    </lineage>
</organism>
<evidence type="ECO:0000313" key="2">
    <source>
        <dbReference type="EMBL" id="CAB4686647.1"/>
    </source>
</evidence>
<protein>
    <submittedName>
        <fullName evidence="2">Unannotated protein</fullName>
    </submittedName>
</protein>
<dbReference type="EMBL" id="CAEZXR010000008">
    <property type="protein sequence ID" value="CAB4686647.1"/>
    <property type="molecule type" value="Genomic_DNA"/>
</dbReference>
<dbReference type="GO" id="GO:0008757">
    <property type="term" value="F:S-adenosylmethionine-dependent methyltransferase activity"/>
    <property type="evidence" value="ECO:0007669"/>
    <property type="project" value="InterPro"/>
</dbReference>
<feature type="domain" description="Methyltransferase type 11" evidence="1">
    <location>
        <begin position="13"/>
        <end position="106"/>
    </location>
</feature>
<sequence length="196" mass="21704">MRALADWTGRTVLDLGCGTGFHLPRFAADAAAVIGVEPHPDLVALARRRARSAPHVTVLQGTAQAVPLPDRSVDVVHARWAYFFGRGCEPGLVELDRVVRRGGTAFVIDNDASRSTFGGWFRRGYPHLDPPEVTERFWSTRGWSRTPVDIRWSFAGRADLEAVVRIELPGPVAEQVLAEHEGTEVDYAVNLWSKSY</sequence>